<keyword evidence="1" id="KW-0812">Transmembrane</keyword>
<proteinExistence type="predicted"/>
<feature type="transmembrane region" description="Helical" evidence="1">
    <location>
        <begin position="12"/>
        <end position="32"/>
    </location>
</feature>
<protein>
    <submittedName>
        <fullName evidence="2">Uncharacterized protein</fullName>
    </submittedName>
</protein>
<sequence length="416" mass="46699">MVFLKLIPMIFYNIVSLLLQPVFWVVMIIIWFQFKRLAKMKSSMFNLPEESIIVPTIVASLYGLLGGFIGSIILVIVGLSILEIGIQYLWILAVGLMLINQRFMCFAYAGGILSLCKYFFGFPEISIPQIMGLVAILHLVEAILILMSGHLGAVPVYVKDKTGKLVGGFSLQKFWPLPIVAMIAMAIPESNAVTDVIKMPEWWPLIKSELVIESENMVYLMMPVIAGLGYGDIALTGHAKQKSLRSAFHLAVYSVILLILAIIATNFYSLSILAALFAPLGHEFIIYLGRRHEFKSEPKYVDTERGIMILDLLNNSPLKRAGLGTGDVILSLNENEVNGYSELEYFLQFTESNFQITYFSDKKKKIHKTLVKRKGFEASLGLIPVPRGYNDSYLDLSNSDGFFQKSFTKVLKRIIK</sequence>
<reference evidence="2 3" key="1">
    <citation type="submission" date="2017-04" db="EMBL/GenBank/DDBJ databases">
        <authorList>
            <person name="Afonso C.L."/>
            <person name="Miller P.J."/>
            <person name="Scott M.A."/>
            <person name="Spackman E."/>
            <person name="Goraichik I."/>
            <person name="Dimitrov K.M."/>
            <person name="Suarez D.L."/>
            <person name="Swayne D.E."/>
        </authorList>
    </citation>
    <scope>NUCLEOTIDE SEQUENCE [LARGE SCALE GENOMIC DNA]</scope>
    <source>
        <strain evidence="2 3">DSM 11270</strain>
    </source>
</reference>
<accession>A0A1W1UWM5</accession>
<dbReference type="STRING" id="656914.SAMN00017405_1651"/>
<dbReference type="AlphaFoldDB" id="A0A1W1UWM5"/>
<gene>
    <name evidence="2" type="ORF">SAMN00017405_1651</name>
</gene>
<feature type="transmembrane region" description="Helical" evidence="1">
    <location>
        <begin position="130"/>
        <end position="153"/>
    </location>
</feature>
<keyword evidence="1" id="KW-1133">Transmembrane helix</keyword>
<keyword evidence="3" id="KW-1185">Reference proteome</keyword>
<name>A0A1W1UWM5_DESTI</name>
<feature type="transmembrane region" description="Helical" evidence="1">
    <location>
        <begin position="52"/>
        <end position="82"/>
    </location>
</feature>
<dbReference type="SUPFAM" id="SSF50156">
    <property type="entry name" value="PDZ domain-like"/>
    <property type="match status" value="1"/>
</dbReference>
<dbReference type="Gene3D" id="2.30.42.10">
    <property type="match status" value="1"/>
</dbReference>
<dbReference type="InterPro" id="IPR036034">
    <property type="entry name" value="PDZ_sf"/>
</dbReference>
<feature type="transmembrane region" description="Helical" evidence="1">
    <location>
        <begin position="174"/>
        <end position="197"/>
    </location>
</feature>
<organism evidence="2 3">
    <name type="scientific">Desulfonispora thiosulfatigenes DSM 11270</name>
    <dbReference type="NCBI Taxonomy" id="656914"/>
    <lineage>
        <taxon>Bacteria</taxon>
        <taxon>Bacillati</taxon>
        <taxon>Bacillota</taxon>
        <taxon>Clostridia</taxon>
        <taxon>Eubacteriales</taxon>
        <taxon>Peptococcaceae</taxon>
        <taxon>Desulfonispora</taxon>
    </lineage>
</organism>
<evidence type="ECO:0000313" key="2">
    <source>
        <dbReference type="EMBL" id="SMB85565.1"/>
    </source>
</evidence>
<evidence type="ECO:0000313" key="3">
    <source>
        <dbReference type="Proteomes" id="UP000192731"/>
    </source>
</evidence>
<dbReference type="Proteomes" id="UP000192731">
    <property type="component" value="Unassembled WGS sequence"/>
</dbReference>
<keyword evidence="1" id="KW-0472">Membrane</keyword>
<feature type="transmembrane region" description="Helical" evidence="1">
    <location>
        <begin position="217"/>
        <end position="235"/>
    </location>
</feature>
<dbReference type="EMBL" id="FWWT01000012">
    <property type="protein sequence ID" value="SMB85565.1"/>
    <property type="molecule type" value="Genomic_DNA"/>
</dbReference>
<feature type="transmembrane region" description="Helical" evidence="1">
    <location>
        <begin position="247"/>
        <end position="264"/>
    </location>
</feature>
<evidence type="ECO:0000256" key="1">
    <source>
        <dbReference type="SAM" id="Phobius"/>
    </source>
</evidence>